<evidence type="ECO:0000313" key="3">
    <source>
        <dbReference type="Proteomes" id="UP001172743"/>
    </source>
</evidence>
<keyword evidence="1" id="KW-0472">Membrane</keyword>
<evidence type="ECO:0000256" key="1">
    <source>
        <dbReference type="SAM" id="Phobius"/>
    </source>
</evidence>
<dbReference type="EMBL" id="JAUHTQ010000026">
    <property type="protein sequence ID" value="MDN4495607.1"/>
    <property type="molecule type" value="Genomic_DNA"/>
</dbReference>
<reference evidence="2" key="1">
    <citation type="submission" date="2023-07" db="EMBL/GenBank/DDBJ databases">
        <title>Ureibacillus sp. isolated from freshwater well.</title>
        <authorList>
            <person name="Kirdat K."/>
            <person name="Bhatt A."/>
            <person name="Teware R."/>
            <person name="Bhavsar Y."/>
            <person name="Yadav A."/>
        </authorList>
    </citation>
    <scope>NUCLEOTIDE SEQUENCE</scope>
    <source>
        <strain evidence="2">BA0131</strain>
    </source>
</reference>
<keyword evidence="3" id="KW-1185">Reference proteome</keyword>
<organism evidence="2 3">
    <name type="scientific">Ureibacillus aquaedulcis</name>
    <dbReference type="NCBI Taxonomy" id="3058421"/>
    <lineage>
        <taxon>Bacteria</taxon>
        <taxon>Bacillati</taxon>
        <taxon>Bacillota</taxon>
        <taxon>Bacilli</taxon>
        <taxon>Bacillales</taxon>
        <taxon>Caryophanaceae</taxon>
        <taxon>Ureibacillus</taxon>
    </lineage>
</organism>
<dbReference type="RefSeq" id="WP_301139916.1">
    <property type="nucleotide sequence ID" value="NZ_JAUHTQ010000026.1"/>
</dbReference>
<keyword evidence="1" id="KW-0812">Transmembrane</keyword>
<feature type="transmembrane region" description="Helical" evidence="1">
    <location>
        <begin position="36"/>
        <end position="57"/>
    </location>
</feature>
<evidence type="ECO:0008006" key="4">
    <source>
        <dbReference type="Google" id="ProtNLM"/>
    </source>
</evidence>
<protein>
    <recommendedName>
        <fullName evidence="4">MFS transporter</fullName>
    </recommendedName>
</protein>
<name>A0ABT8GW51_9BACL</name>
<evidence type="ECO:0000313" key="2">
    <source>
        <dbReference type="EMBL" id="MDN4495607.1"/>
    </source>
</evidence>
<dbReference type="InterPro" id="IPR036259">
    <property type="entry name" value="MFS_trans_sf"/>
</dbReference>
<proteinExistence type="predicted"/>
<keyword evidence="1" id="KW-1133">Transmembrane helix</keyword>
<accession>A0ABT8GW51</accession>
<sequence length="79" mass="8566">MKDLLTRKNGAFDLLMVNTLLAFIGMGLVIPVMPSYINIMGISGTIAGFLVATYAPLTELIFSLYAGRLSITLAQNTKR</sequence>
<feature type="transmembrane region" description="Helical" evidence="1">
    <location>
        <begin position="12"/>
        <end position="30"/>
    </location>
</feature>
<gene>
    <name evidence="2" type="ORF">QYB95_18870</name>
</gene>
<comment type="caution">
    <text evidence="2">The sequence shown here is derived from an EMBL/GenBank/DDBJ whole genome shotgun (WGS) entry which is preliminary data.</text>
</comment>
<dbReference type="Proteomes" id="UP001172743">
    <property type="component" value="Unassembled WGS sequence"/>
</dbReference>
<dbReference type="SUPFAM" id="SSF103473">
    <property type="entry name" value="MFS general substrate transporter"/>
    <property type="match status" value="1"/>
</dbReference>
<dbReference type="Gene3D" id="1.20.1250.20">
    <property type="entry name" value="MFS general substrate transporter like domains"/>
    <property type="match status" value="1"/>
</dbReference>